<gene>
    <name evidence="1" type="ORF">LIER_40494</name>
</gene>
<dbReference type="EMBL" id="BAABME010023475">
    <property type="protein sequence ID" value="GAA0168103.1"/>
    <property type="molecule type" value="Genomic_DNA"/>
</dbReference>
<dbReference type="Proteomes" id="UP001454036">
    <property type="component" value="Unassembled WGS sequence"/>
</dbReference>
<dbReference type="AlphaFoldDB" id="A0AAV3QYI6"/>
<sequence>MWLHHADLKNVVATCLSIPVYGDPFYILTRKLKRLKHRLREWNRVVFGNTFTNVDSAEERVLVCENTFEGSRLDSDREALQRAMADHLKCLAIVEDYWQQKSGVKWMQDGDKSTSSSILGSRNGGGKKPLLDNDILMATPTMQEVHDVFSMDKHSMACSDGFNGVFYQSFWDIVGVEVFNAVRYFMDGASLPHGITSTVLTLLPKCEGLKTWKQFRPIS</sequence>
<accession>A0AAV3QYI6</accession>
<name>A0AAV3QYI6_LITER</name>
<protein>
    <submittedName>
        <fullName evidence="1">Uncharacterized protein</fullName>
    </submittedName>
</protein>
<proteinExistence type="predicted"/>
<comment type="caution">
    <text evidence="1">The sequence shown here is derived from an EMBL/GenBank/DDBJ whole genome shotgun (WGS) entry which is preliminary data.</text>
</comment>
<evidence type="ECO:0000313" key="1">
    <source>
        <dbReference type="EMBL" id="GAA0168103.1"/>
    </source>
</evidence>
<organism evidence="1 2">
    <name type="scientific">Lithospermum erythrorhizon</name>
    <name type="common">Purple gromwell</name>
    <name type="synonym">Lithospermum officinale var. erythrorhizon</name>
    <dbReference type="NCBI Taxonomy" id="34254"/>
    <lineage>
        <taxon>Eukaryota</taxon>
        <taxon>Viridiplantae</taxon>
        <taxon>Streptophyta</taxon>
        <taxon>Embryophyta</taxon>
        <taxon>Tracheophyta</taxon>
        <taxon>Spermatophyta</taxon>
        <taxon>Magnoliopsida</taxon>
        <taxon>eudicotyledons</taxon>
        <taxon>Gunneridae</taxon>
        <taxon>Pentapetalae</taxon>
        <taxon>asterids</taxon>
        <taxon>lamiids</taxon>
        <taxon>Boraginales</taxon>
        <taxon>Boraginaceae</taxon>
        <taxon>Boraginoideae</taxon>
        <taxon>Lithospermeae</taxon>
        <taxon>Lithospermum</taxon>
    </lineage>
</organism>
<reference evidence="1 2" key="1">
    <citation type="submission" date="2024-01" db="EMBL/GenBank/DDBJ databases">
        <title>The complete chloroplast genome sequence of Lithospermum erythrorhizon: insights into the phylogenetic relationship among Boraginaceae species and the maternal lineages of purple gromwells.</title>
        <authorList>
            <person name="Okada T."/>
            <person name="Watanabe K."/>
        </authorList>
    </citation>
    <scope>NUCLEOTIDE SEQUENCE [LARGE SCALE GENOMIC DNA]</scope>
</reference>
<evidence type="ECO:0000313" key="2">
    <source>
        <dbReference type="Proteomes" id="UP001454036"/>
    </source>
</evidence>
<keyword evidence="2" id="KW-1185">Reference proteome</keyword>